<gene>
    <name evidence="10" type="ORF">FHR34_006425</name>
</gene>
<keyword evidence="7" id="KW-0003">3Fe-4S</keyword>
<comment type="caution">
    <text evidence="10">The sequence shown here is derived from an EMBL/GenBank/DDBJ whole genome shotgun (WGS) entry which is preliminary data.</text>
</comment>
<dbReference type="GO" id="GO:0005506">
    <property type="term" value="F:iron ion binding"/>
    <property type="evidence" value="ECO:0007669"/>
    <property type="project" value="UniProtKB-UniRule"/>
</dbReference>
<name>A0A7W7VY84_KITKI</name>
<keyword evidence="6 8" id="KW-0411">Iron-sulfur</keyword>
<dbReference type="PANTHER" id="PTHR36923">
    <property type="entry name" value="FERREDOXIN"/>
    <property type="match status" value="1"/>
</dbReference>
<dbReference type="PRINTS" id="PR00352">
    <property type="entry name" value="3FE4SFRDOXIN"/>
</dbReference>
<dbReference type="RefSeq" id="WP_184941717.1">
    <property type="nucleotide sequence ID" value="NZ_JACHJV010000001.1"/>
</dbReference>
<evidence type="ECO:0000256" key="7">
    <source>
        <dbReference type="ARBA" id="ARBA00023291"/>
    </source>
</evidence>
<evidence type="ECO:0000313" key="10">
    <source>
        <dbReference type="EMBL" id="MBB4927432.1"/>
    </source>
</evidence>
<dbReference type="InterPro" id="IPR017896">
    <property type="entry name" value="4Fe4S_Fe-S-bd"/>
</dbReference>
<reference evidence="10 11" key="1">
    <citation type="submission" date="2020-08" db="EMBL/GenBank/DDBJ databases">
        <title>Sequencing the genomes of 1000 actinobacteria strains.</title>
        <authorList>
            <person name="Klenk H.-P."/>
        </authorList>
    </citation>
    <scope>NUCLEOTIDE SEQUENCE [LARGE SCALE GENOMIC DNA]</scope>
    <source>
        <strain evidence="10 11">DSM 41654</strain>
    </source>
</reference>
<evidence type="ECO:0000259" key="9">
    <source>
        <dbReference type="PROSITE" id="PS51379"/>
    </source>
</evidence>
<dbReference type="SUPFAM" id="SSF54862">
    <property type="entry name" value="4Fe-4S ferredoxins"/>
    <property type="match status" value="1"/>
</dbReference>
<keyword evidence="2 8" id="KW-0813">Transport</keyword>
<accession>A0A7W7VY84</accession>
<dbReference type="PANTHER" id="PTHR36923:SF3">
    <property type="entry name" value="FERREDOXIN"/>
    <property type="match status" value="1"/>
</dbReference>
<evidence type="ECO:0000256" key="8">
    <source>
        <dbReference type="RuleBase" id="RU368020"/>
    </source>
</evidence>
<organism evidence="10 11">
    <name type="scientific">Kitasatospora kifunensis</name>
    <name type="common">Streptomyces kifunensis</name>
    <dbReference type="NCBI Taxonomy" id="58351"/>
    <lineage>
        <taxon>Bacteria</taxon>
        <taxon>Bacillati</taxon>
        <taxon>Actinomycetota</taxon>
        <taxon>Actinomycetes</taxon>
        <taxon>Kitasatosporales</taxon>
        <taxon>Streptomycetaceae</taxon>
        <taxon>Kitasatospora</taxon>
    </lineage>
</organism>
<dbReference type="Gene3D" id="3.30.70.20">
    <property type="match status" value="1"/>
</dbReference>
<evidence type="ECO:0000256" key="4">
    <source>
        <dbReference type="ARBA" id="ARBA00022982"/>
    </source>
</evidence>
<dbReference type="InterPro" id="IPR001080">
    <property type="entry name" value="3Fe4S_ferredoxin"/>
</dbReference>
<dbReference type="InterPro" id="IPR051269">
    <property type="entry name" value="Fe-S_cluster_ET"/>
</dbReference>
<protein>
    <recommendedName>
        <fullName evidence="8">Ferredoxin</fullName>
    </recommendedName>
</protein>
<proteinExistence type="predicted"/>
<evidence type="ECO:0000256" key="5">
    <source>
        <dbReference type="ARBA" id="ARBA00023004"/>
    </source>
</evidence>
<comment type="cofactor">
    <cofactor evidence="1">
        <name>[3Fe-4S] cluster</name>
        <dbReference type="ChEBI" id="CHEBI:21137"/>
    </cofactor>
</comment>
<evidence type="ECO:0000313" key="11">
    <source>
        <dbReference type="Proteomes" id="UP000540506"/>
    </source>
</evidence>
<keyword evidence="5 8" id="KW-0408">Iron</keyword>
<dbReference type="Pfam" id="PF13370">
    <property type="entry name" value="Fer4_13"/>
    <property type="match status" value="1"/>
</dbReference>
<dbReference type="GO" id="GO:0009055">
    <property type="term" value="F:electron transfer activity"/>
    <property type="evidence" value="ECO:0007669"/>
    <property type="project" value="UniProtKB-UniRule"/>
</dbReference>
<evidence type="ECO:0000256" key="1">
    <source>
        <dbReference type="ARBA" id="ARBA00001927"/>
    </source>
</evidence>
<evidence type="ECO:0000256" key="6">
    <source>
        <dbReference type="ARBA" id="ARBA00023014"/>
    </source>
</evidence>
<comment type="function">
    <text evidence="8">Ferredoxins are iron-sulfur proteins that transfer electrons in a wide variety of metabolic reactions.</text>
</comment>
<feature type="domain" description="4Fe-4S ferredoxin-type" evidence="9">
    <location>
        <begin position="1"/>
        <end position="29"/>
    </location>
</feature>
<keyword evidence="4 8" id="KW-0249">Electron transport</keyword>
<evidence type="ECO:0000256" key="2">
    <source>
        <dbReference type="ARBA" id="ARBA00022448"/>
    </source>
</evidence>
<sequence length="66" mass="6925">MQITVDSDRCVGAGQCVLAAPAVFDQDEDGVVSLLTEHPAADQHTAVRLASSLCPSRSITVTVQQD</sequence>
<dbReference type="EMBL" id="JACHJV010000001">
    <property type="protein sequence ID" value="MBB4927432.1"/>
    <property type="molecule type" value="Genomic_DNA"/>
</dbReference>
<keyword evidence="3 8" id="KW-0479">Metal-binding</keyword>
<dbReference type="AlphaFoldDB" id="A0A7W7VY84"/>
<dbReference type="PROSITE" id="PS51379">
    <property type="entry name" value="4FE4S_FER_2"/>
    <property type="match status" value="1"/>
</dbReference>
<keyword evidence="11" id="KW-1185">Reference proteome</keyword>
<dbReference type="Proteomes" id="UP000540506">
    <property type="component" value="Unassembled WGS sequence"/>
</dbReference>
<dbReference type="GO" id="GO:0051538">
    <property type="term" value="F:3 iron, 4 sulfur cluster binding"/>
    <property type="evidence" value="ECO:0007669"/>
    <property type="project" value="UniProtKB-KW"/>
</dbReference>
<evidence type="ECO:0000256" key="3">
    <source>
        <dbReference type="ARBA" id="ARBA00022723"/>
    </source>
</evidence>